<dbReference type="STRING" id="1499967.U27_03313"/>
<dbReference type="AlphaFoldDB" id="A0A081BVJ6"/>
<dbReference type="EMBL" id="DF820464">
    <property type="protein sequence ID" value="GAK56351.1"/>
    <property type="molecule type" value="Genomic_DNA"/>
</dbReference>
<accession>A0A081BVJ6</accession>
<organism evidence="1">
    <name type="scientific">Vecturithrix granuli</name>
    <dbReference type="NCBI Taxonomy" id="1499967"/>
    <lineage>
        <taxon>Bacteria</taxon>
        <taxon>Candidatus Moduliflexota</taxon>
        <taxon>Candidatus Vecturitrichia</taxon>
        <taxon>Candidatus Vecturitrichales</taxon>
        <taxon>Candidatus Vecturitrichaceae</taxon>
        <taxon>Candidatus Vecturithrix</taxon>
    </lineage>
</organism>
<dbReference type="Pfam" id="PF14076">
    <property type="entry name" value="DUF4258"/>
    <property type="match status" value="1"/>
</dbReference>
<protein>
    <recommendedName>
        <fullName evidence="3">DUF4258 domain-containing protein</fullName>
    </recommendedName>
</protein>
<dbReference type="HOGENOM" id="CLU_161787_1_0_0"/>
<sequence length="95" mass="10725">MSRRMLRQIREAIRTGNYDITHHAIDEMVEDGLCISDIEQAILNGDLSNIEEDDRRGAKYPIIGFSEDAGTPIGVVGRFKETQVFLIITVYAIIE</sequence>
<proteinExistence type="predicted"/>
<dbReference type="InterPro" id="IPR025354">
    <property type="entry name" value="DUF4258"/>
</dbReference>
<evidence type="ECO:0000313" key="2">
    <source>
        <dbReference type="Proteomes" id="UP000030661"/>
    </source>
</evidence>
<reference evidence="1" key="1">
    <citation type="journal article" date="2015" name="PeerJ">
        <title>First genomic representation of candidate bacterial phylum KSB3 points to enhanced environmental sensing as a trigger of wastewater bulking.</title>
        <authorList>
            <person name="Sekiguchi Y."/>
            <person name="Ohashi A."/>
            <person name="Parks D.H."/>
            <person name="Yamauchi T."/>
            <person name="Tyson G.W."/>
            <person name="Hugenholtz P."/>
        </authorList>
    </citation>
    <scope>NUCLEOTIDE SEQUENCE [LARGE SCALE GENOMIC DNA]</scope>
</reference>
<evidence type="ECO:0000313" key="1">
    <source>
        <dbReference type="EMBL" id="GAK56351.1"/>
    </source>
</evidence>
<evidence type="ECO:0008006" key="3">
    <source>
        <dbReference type="Google" id="ProtNLM"/>
    </source>
</evidence>
<gene>
    <name evidence="1" type="ORF">U27_03313</name>
</gene>
<dbReference type="eggNOG" id="ENOG50337R0">
    <property type="taxonomic scope" value="Bacteria"/>
</dbReference>
<dbReference type="Proteomes" id="UP000030661">
    <property type="component" value="Unassembled WGS sequence"/>
</dbReference>
<keyword evidence="2" id="KW-1185">Reference proteome</keyword>
<name>A0A081BVJ6_VECG1</name>